<evidence type="ECO:0000313" key="2">
    <source>
        <dbReference type="EMBL" id="CAG9163518.1"/>
    </source>
</evidence>
<dbReference type="Gene3D" id="2.60.120.600">
    <property type="entry name" value="Domain of unknown function DUF1214, C-terminal domain"/>
    <property type="match status" value="1"/>
</dbReference>
<evidence type="ECO:0000313" key="3">
    <source>
        <dbReference type="Proteomes" id="UP000701702"/>
    </source>
</evidence>
<organism evidence="2 3">
    <name type="scientific">Cupriavidus pinatubonensis</name>
    <dbReference type="NCBI Taxonomy" id="248026"/>
    <lineage>
        <taxon>Bacteria</taxon>
        <taxon>Pseudomonadati</taxon>
        <taxon>Pseudomonadota</taxon>
        <taxon>Betaproteobacteria</taxon>
        <taxon>Burkholderiales</taxon>
        <taxon>Burkholderiaceae</taxon>
        <taxon>Cupriavidus</taxon>
    </lineage>
</organism>
<sequence>MIGRTQTNGVADYAAVHKFQAGLRVTPLSAWGKPGYAPPPPKGGESNWLPAPAAGNFTMNLRLYLPKPEALDGTWKPPVVSRVEAGL</sequence>
<comment type="caution">
    <text evidence="2">The sequence shown here is derived from an EMBL/GenBank/DDBJ whole genome shotgun (WGS) entry which is preliminary data.</text>
</comment>
<dbReference type="InterPro" id="IPR037049">
    <property type="entry name" value="DUF1214_C_sf"/>
</dbReference>
<dbReference type="InterPro" id="IPR010621">
    <property type="entry name" value="DUF1214"/>
</dbReference>
<protein>
    <recommendedName>
        <fullName evidence="1">DUF1214 domain-containing protein</fullName>
    </recommendedName>
</protein>
<name>A0ABM8W8L0_9BURK</name>
<proteinExistence type="predicted"/>
<dbReference type="Pfam" id="PF06742">
    <property type="entry name" value="DUF1214"/>
    <property type="match status" value="1"/>
</dbReference>
<accession>A0ABM8W8L0</accession>
<dbReference type="PANTHER" id="PTHR36509">
    <property type="entry name" value="BLL3101 PROTEIN"/>
    <property type="match status" value="1"/>
</dbReference>
<feature type="domain" description="DUF1214" evidence="1">
    <location>
        <begin position="39"/>
        <end position="67"/>
    </location>
</feature>
<dbReference type="SUPFAM" id="SSF160935">
    <property type="entry name" value="VPA0735-like"/>
    <property type="match status" value="2"/>
</dbReference>
<dbReference type="PANTHER" id="PTHR36509:SF2">
    <property type="entry name" value="BLL3101 PROTEIN"/>
    <property type="match status" value="1"/>
</dbReference>
<dbReference type="EMBL" id="CAJZAF010000001">
    <property type="protein sequence ID" value="CAG9163518.1"/>
    <property type="molecule type" value="Genomic_DNA"/>
</dbReference>
<gene>
    <name evidence="2" type="ORF">LMG23994_00140</name>
</gene>
<keyword evidence="3" id="KW-1185">Reference proteome</keyword>
<evidence type="ECO:0000259" key="1">
    <source>
        <dbReference type="Pfam" id="PF06742"/>
    </source>
</evidence>
<dbReference type="Proteomes" id="UP000701702">
    <property type="component" value="Unassembled WGS sequence"/>
</dbReference>
<reference evidence="2 3" key="1">
    <citation type="submission" date="2021-08" db="EMBL/GenBank/DDBJ databases">
        <authorList>
            <person name="Peeters C."/>
        </authorList>
    </citation>
    <scope>NUCLEOTIDE SEQUENCE [LARGE SCALE GENOMIC DNA]</scope>
    <source>
        <strain evidence="2 3">LMG 23994</strain>
    </source>
</reference>